<dbReference type="Gene3D" id="3.40.1090.10">
    <property type="entry name" value="Cytosolic phospholipase A2 catalytic domain"/>
    <property type="match status" value="1"/>
</dbReference>
<keyword evidence="2" id="KW-1185">Reference proteome</keyword>
<dbReference type="SUPFAM" id="SSF52151">
    <property type="entry name" value="FabD/lysophospholipase-like"/>
    <property type="match status" value="1"/>
</dbReference>
<dbReference type="InterPro" id="IPR016035">
    <property type="entry name" value="Acyl_Trfase/lysoPLipase"/>
</dbReference>
<organism evidence="1 2">
    <name type="scientific">Zopfia rhizophila CBS 207.26</name>
    <dbReference type="NCBI Taxonomy" id="1314779"/>
    <lineage>
        <taxon>Eukaryota</taxon>
        <taxon>Fungi</taxon>
        <taxon>Dikarya</taxon>
        <taxon>Ascomycota</taxon>
        <taxon>Pezizomycotina</taxon>
        <taxon>Dothideomycetes</taxon>
        <taxon>Dothideomycetes incertae sedis</taxon>
        <taxon>Zopfiaceae</taxon>
        <taxon>Zopfia</taxon>
    </lineage>
</organism>
<gene>
    <name evidence="1" type="ORF">K469DRAFT_555258</name>
</gene>
<evidence type="ECO:0000313" key="2">
    <source>
        <dbReference type="Proteomes" id="UP000800200"/>
    </source>
</evidence>
<name>A0A6A6EJG0_9PEZI</name>
<protein>
    <recommendedName>
        <fullName evidence="3">PNPLA domain-containing protein</fullName>
    </recommendedName>
</protein>
<sequence length="76" mass="8676">MPKHDLRMLALNGGGVRGLSTLQILQRLMDTVDPESPPKPYDYFDIIKGTNPSRSAGYRAEKKRKLVAIFLNQYKR</sequence>
<evidence type="ECO:0000313" key="1">
    <source>
        <dbReference type="EMBL" id="KAF2191804.1"/>
    </source>
</evidence>
<evidence type="ECO:0008006" key="3">
    <source>
        <dbReference type="Google" id="ProtNLM"/>
    </source>
</evidence>
<dbReference type="AlphaFoldDB" id="A0A6A6EJG0"/>
<dbReference type="EMBL" id="ML994616">
    <property type="protein sequence ID" value="KAF2191804.1"/>
    <property type="molecule type" value="Genomic_DNA"/>
</dbReference>
<reference evidence="1" key="1">
    <citation type="journal article" date="2020" name="Stud. Mycol.">
        <title>101 Dothideomycetes genomes: a test case for predicting lifestyles and emergence of pathogens.</title>
        <authorList>
            <person name="Haridas S."/>
            <person name="Albert R."/>
            <person name="Binder M."/>
            <person name="Bloem J."/>
            <person name="Labutti K."/>
            <person name="Salamov A."/>
            <person name="Andreopoulos B."/>
            <person name="Baker S."/>
            <person name="Barry K."/>
            <person name="Bills G."/>
            <person name="Bluhm B."/>
            <person name="Cannon C."/>
            <person name="Castanera R."/>
            <person name="Culley D."/>
            <person name="Daum C."/>
            <person name="Ezra D."/>
            <person name="Gonzalez J."/>
            <person name="Henrissat B."/>
            <person name="Kuo A."/>
            <person name="Liang C."/>
            <person name="Lipzen A."/>
            <person name="Lutzoni F."/>
            <person name="Magnuson J."/>
            <person name="Mondo S."/>
            <person name="Nolan M."/>
            <person name="Ohm R."/>
            <person name="Pangilinan J."/>
            <person name="Park H.-J."/>
            <person name="Ramirez L."/>
            <person name="Alfaro M."/>
            <person name="Sun H."/>
            <person name="Tritt A."/>
            <person name="Yoshinaga Y."/>
            <person name="Zwiers L.-H."/>
            <person name="Turgeon B."/>
            <person name="Goodwin S."/>
            <person name="Spatafora J."/>
            <person name="Crous P."/>
            <person name="Grigoriev I."/>
        </authorList>
    </citation>
    <scope>NUCLEOTIDE SEQUENCE</scope>
    <source>
        <strain evidence="1">CBS 207.26</strain>
    </source>
</reference>
<accession>A0A6A6EJG0</accession>
<dbReference type="OrthoDB" id="1658288at2759"/>
<dbReference type="Proteomes" id="UP000800200">
    <property type="component" value="Unassembled WGS sequence"/>
</dbReference>
<proteinExistence type="predicted"/>